<organism evidence="1 2">
    <name type="scientific">Camellia sinensis</name>
    <name type="common">Tea plant</name>
    <name type="synonym">Thea sinensis</name>
    <dbReference type="NCBI Taxonomy" id="4442"/>
    <lineage>
        <taxon>Eukaryota</taxon>
        <taxon>Viridiplantae</taxon>
        <taxon>Streptophyta</taxon>
        <taxon>Embryophyta</taxon>
        <taxon>Tracheophyta</taxon>
        <taxon>Spermatophyta</taxon>
        <taxon>Magnoliopsida</taxon>
        <taxon>eudicotyledons</taxon>
        <taxon>Gunneridae</taxon>
        <taxon>Pentapetalae</taxon>
        <taxon>asterids</taxon>
        <taxon>Ericales</taxon>
        <taxon>Theaceae</taxon>
        <taxon>Camellia</taxon>
    </lineage>
</organism>
<dbReference type="Proteomes" id="UP000593564">
    <property type="component" value="Unassembled WGS sequence"/>
</dbReference>
<evidence type="ECO:0000313" key="1">
    <source>
        <dbReference type="EMBL" id="KAF5954504.1"/>
    </source>
</evidence>
<gene>
    <name evidence="1" type="ORF">HYC85_007360</name>
</gene>
<name>A0A7J7HR68_CAMSI</name>
<accession>A0A7J7HR68</accession>
<keyword evidence="2" id="KW-1185">Reference proteome</keyword>
<proteinExistence type="predicted"/>
<evidence type="ECO:0000313" key="2">
    <source>
        <dbReference type="Proteomes" id="UP000593564"/>
    </source>
</evidence>
<dbReference type="EMBL" id="JACBKZ010000003">
    <property type="protein sequence ID" value="KAF5954504.1"/>
    <property type="molecule type" value="Genomic_DNA"/>
</dbReference>
<sequence>MFNNSHLSQTLNIMDLAHPDLAKTEAIPSKFSIPFSKNNISFGAFLLILDVVCKRG</sequence>
<reference evidence="1 2" key="2">
    <citation type="submission" date="2020-07" db="EMBL/GenBank/DDBJ databases">
        <title>Genome assembly of wild tea tree DASZ reveals pedigree and selection history of tea varieties.</title>
        <authorList>
            <person name="Zhang W."/>
        </authorList>
    </citation>
    <scope>NUCLEOTIDE SEQUENCE [LARGE SCALE GENOMIC DNA]</scope>
    <source>
        <strain evidence="2">cv. G240</strain>
        <tissue evidence="1">Leaf</tissue>
    </source>
</reference>
<comment type="caution">
    <text evidence="1">The sequence shown here is derived from an EMBL/GenBank/DDBJ whole genome shotgun (WGS) entry which is preliminary data.</text>
</comment>
<dbReference type="AlphaFoldDB" id="A0A7J7HR68"/>
<reference evidence="2" key="1">
    <citation type="journal article" date="2020" name="Nat. Commun.">
        <title>Genome assembly of wild tea tree DASZ reveals pedigree and selection history of tea varieties.</title>
        <authorList>
            <person name="Zhang W."/>
            <person name="Zhang Y."/>
            <person name="Qiu H."/>
            <person name="Guo Y."/>
            <person name="Wan H."/>
            <person name="Zhang X."/>
            <person name="Scossa F."/>
            <person name="Alseekh S."/>
            <person name="Zhang Q."/>
            <person name="Wang P."/>
            <person name="Xu L."/>
            <person name="Schmidt M.H."/>
            <person name="Jia X."/>
            <person name="Li D."/>
            <person name="Zhu A."/>
            <person name="Guo F."/>
            <person name="Chen W."/>
            <person name="Ni D."/>
            <person name="Usadel B."/>
            <person name="Fernie A.R."/>
            <person name="Wen W."/>
        </authorList>
    </citation>
    <scope>NUCLEOTIDE SEQUENCE [LARGE SCALE GENOMIC DNA]</scope>
    <source>
        <strain evidence="2">cv. G240</strain>
    </source>
</reference>
<protein>
    <submittedName>
        <fullName evidence="1">Uncharacterized protein</fullName>
    </submittedName>
</protein>